<dbReference type="EMBL" id="JBHSMG010000001">
    <property type="protein sequence ID" value="MFC5501444.1"/>
    <property type="molecule type" value="Genomic_DNA"/>
</dbReference>
<dbReference type="SUPFAM" id="SSF52402">
    <property type="entry name" value="Adenine nucleotide alpha hydrolases-like"/>
    <property type="match status" value="1"/>
</dbReference>
<proteinExistence type="inferred from homology"/>
<dbReference type="InterPro" id="IPR006016">
    <property type="entry name" value="UspA"/>
</dbReference>
<comment type="similarity">
    <text evidence="1">Belongs to the universal stress protein A family.</text>
</comment>
<accession>A0ABW0NRF3</accession>
<dbReference type="PANTHER" id="PTHR46268:SF6">
    <property type="entry name" value="UNIVERSAL STRESS PROTEIN UP12"/>
    <property type="match status" value="1"/>
</dbReference>
<name>A0ABW0NRF3_9MICO</name>
<dbReference type="Gene3D" id="3.40.50.620">
    <property type="entry name" value="HUPs"/>
    <property type="match status" value="1"/>
</dbReference>
<sequence>MDDQENSERILVGVDGSPSSIEALRRGARIAKAFDAPLEAVTTWEFPTALDGFYYPAPEWSPESDAHQILSTAVEQAFPDGPPDKFTTTTLQGAPARVLITESEHAGMLVLGSRGHGGFAGLLLGSVSGACAEHAHCPVLIMHSKDAKPE</sequence>
<evidence type="ECO:0000256" key="1">
    <source>
        <dbReference type="ARBA" id="ARBA00008791"/>
    </source>
</evidence>
<organism evidence="3 4">
    <name type="scientific">Lysinimonas soli</name>
    <dbReference type="NCBI Taxonomy" id="1074233"/>
    <lineage>
        <taxon>Bacteria</taxon>
        <taxon>Bacillati</taxon>
        <taxon>Actinomycetota</taxon>
        <taxon>Actinomycetes</taxon>
        <taxon>Micrococcales</taxon>
        <taxon>Microbacteriaceae</taxon>
        <taxon>Lysinimonas</taxon>
    </lineage>
</organism>
<dbReference type="PRINTS" id="PR01438">
    <property type="entry name" value="UNVRSLSTRESS"/>
</dbReference>
<keyword evidence="4" id="KW-1185">Reference proteome</keyword>
<dbReference type="InterPro" id="IPR014729">
    <property type="entry name" value="Rossmann-like_a/b/a_fold"/>
</dbReference>
<dbReference type="Proteomes" id="UP001596039">
    <property type="component" value="Unassembled WGS sequence"/>
</dbReference>
<evidence type="ECO:0000259" key="2">
    <source>
        <dbReference type="Pfam" id="PF00582"/>
    </source>
</evidence>
<dbReference type="InterPro" id="IPR006015">
    <property type="entry name" value="Universal_stress_UspA"/>
</dbReference>
<protein>
    <submittedName>
        <fullName evidence="3">Universal stress protein</fullName>
    </submittedName>
</protein>
<feature type="domain" description="UspA" evidence="2">
    <location>
        <begin position="8"/>
        <end position="142"/>
    </location>
</feature>
<dbReference type="PANTHER" id="PTHR46268">
    <property type="entry name" value="STRESS RESPONSE PROTEIN NHAX"/>
    <property type="match status" value="1"/>
</dbReference>
<comment type="caution">
    <text evidence="3">The sequence shown here is derived from an EMBL/GenBank/DDBJ whole genome shotgun (WGS) entry which is preliminary data.</text>
</comment>
<dbReference type="RefSeq" id="WP_386739033.1">
    <property type="nucleotide sequence ID" value="NZ_JBHSMG010000001.1"/>
</dbReference>
<reference evidence="4" key="1">
    <citation type="journal article" date="2019" name="Int. J. Syst. Evol. Microbiol.">
        <title>The Global Catalogue of Microorganisms (GCM) 10K type strain sequencing project: providing services to taxonomists for standard genome sequencing and annotation.</title>
        <authorList>
            <consortium name="The Broad Institute Genomics Platform"/>
            <consortium name="The Broad Institute Genome Sequencing Center for Infectious Disease"/>
            <person name="Wu L."/>
            <person name="Ma J."/>
        </authorList>
    </citation>
    <scope>NUCLEOTIDE SEQUENCE [LARGE SCALE GENOMIC DNA]</scope>
    <source>
        <strain evidence="4">CGMCC 4.6997</strain>
    </source>
</reference>
<evidence type="ECO:0000313" key="4">
    <source>
        <dbReference type="Proteomes" id="UP001596039"/>
    </source>
</evidence>
<gene>
    <name evidence="3" type="ORF">ACFPJ4_04225</name>
</gene>
<evidence type="ECO:0000313" key="3">
    <source>
        <dbReference type="EMBL" id="MFC5501444.1"/>
    </source>
</evidence>
<dbReference type="Pfam" id="PF00582">
    <property type="entry name" value="Usp"/>
    <property type="match status" value="1"/>
</dbReference>